<dbReference type="InterPro" id="IPR015815">
    <property type="entry name" value="HIBADH-related"/>
</dbReference>
<evidence type="ECO:0000313" key="6">
    <source>
        <dbReference type="EMBL" id="SBT25031.1"/>
    </source>
</evidence>
<dbReference type="InterPro" id="IPR029154">
    <property type="entry name" value="HIBADH-like_NADP-bd"/>
</dbReference>
<gene>
    <name evidence="6" type="ORF">ODI_03367</name>
    <name evidence="7" type="ORF">ODI_R0829</name>
</gene>
<dbReference type="KEGG" id="odi:ODI_R0829"/>
<dbReference type="InterPro" id="IPR008927">
    <property type="entry name" value="6-PGluconate_DH-like_C_sf"/>
</dbReference>
<evidence type="ECO:0000256" key="1">
    <source>
        <dbReference type="ARBA" id="ARBA00023002"/>
    </source>
</evidence>
<dbReference type="GO" id="GO:0008442">
    <property type="term" value="F:3-hydroxyisobutyrate dehydrogenase activity"/>
    <property type="evidence" value="ECO:0007669"/>
    <property type="project" value="UniProtKB-EC"/>
</dbReference>
<keyword evidence="2" id="KW-0520">NAD</keyword>
<name>A0A1C3K0L1_9BURK</name>
<dbReference type="PROSITE" id="PS00895">
    <property type="entry name" value="3_HYDROXYISOBUT_DH"/>
    <property type="match status" value="1"/>
</dbReference>
<dbReference type="PANTHER" id="PTHR22981">
    <property type="entry name" value="3-HYDROXYISOBUTYRATE DEHYDROGENASE-RELATED"/>
    <property type="match status" value="1"/>
</dbReference>
<feature type="domain" description="6-phosphogluconate dehydrogenase NADP-binding" evidence="4">
    <location>
        <begin position="13"/>
        <end position="167"/>
    </location>
</feature>
<dbReference type="AlphaFoldDB" id="A0A1C3K0L1"/>
<proteinExistence type="predicted"/>
<dbReference type="InterPro" id="IPR002204">
    <property type="entry name" value="3-OH-isobutyrate_DH-rel_CS"/>
</dbReference>
<dbReference type="Proteomes" id="UP000078558">
    <property type="component" value="Chromosome I"/>
</dbReference>
<evidence type="ECO:0000259" key="5">
    <source>
        <dbReference type="Pfam" id="PF14833"/>
    </source>
</evidence>
<dbReference type="Pfam" id="PF14833">
    <property type="entry name" value="NAD_binding_11"/>
    <property type="match status" value="1"/>
</dbReference>
<dbReference type="InterPro" id="IPR006115">
    <property type="entry name" value="6PGDH_NADP-bd"/>
</dbReference>
<evidence type="ECO:0000313" key="7">
    <source>
        <dbReference type="EMBL" id="SOE47419.1"/>
    </source>
</evidence>
<dbReference type="OrthoDB" id="9777604at2"/>
<dbReference type="EC" id="1.1.1.31" evidence="6"/>
<dbReference type="Gene3D" id="1.10.1040.10">
    <property type="entry name" value="N-(1-d-carboxylethyl)-l-norvaline Dehydrogenase, domain 2"/>
    <property type="match status" value="1"/>
</dbReference>
<dbReference type="PIRSF" id="PIRSF000103">
    <property type="entry name" value="HIBADH"/>
    <property type="match status" value="1"/>
</dbReference>
<reference evidence="7 8" key="2">
    <citation type="submission" date="2017-08" db="EMBL/GenBank/DDBJ databases">
        <authorList>
            <person name="de Groot N.N."/>
        </authorList>
    </citation>
    <scope>NUCLEOTIDE SEQUENCE [LARGE SCALE GENOMIC DNA]</scope>
    <source>
        <strain evidence="7">Orrdi1</strain>
    </source>
</reference>
<evidence type="ECO:0000256" key="3">
    <source>
        <dbReference type="PIRSR" id="PIRSR000103-1"/>
    </source>
</evidence>
<dbReference type="EMBL" id="FLRC01000013">
    <property type="protein sequence ID" value="SBT25031.1"/>
    <property type="molecule type" value="Genomic_DNA"/>
</dbReference>
<dbReference type="PANTHER" id="PTHR22981:SF7">
    <property type="entry name" value="3-HYDROXYISOBUTYRATE DEHYDROGENASE, MITOCHONDRIAL"/>
    <property type="match status" value="1"/>
</dbReference>
<keyword evidence="8" id="KW-1185">Reference proteome</keyword>
<dbReference type="EMBL" id="LT907988">
    <property type="protein sequence ID" value="SOE47419.1"/>
    <property type="molecule type" value="Genomic_DNA"/>
</dbReference>
<reference evidence="6 8" key="1">
    <citation type="submission" date="2016-06" db="EMBL/GenBank/DDBJ databases">
        <authorList>
            <person name="Kjaerup R.B."/>
            <person name="Dalgaard T.S."/>
            <person name="Juul-Madsen H.R."/>
        </authorList>
    </citation>
    <scope>NUCLEOTIDE SEQUENCE [LARGE SCALE GENOMIC DNA]</scope>
    <source>
        <strain evidence="6">Orrdi1</strain>
    </source>
</reference>
<dbReference type="Gene3D" id="3.40.50.720">
    <property type="entry name" value="NAD(P)-binding Rossmann-like Domain"/>
    <property type="match status" value="1"/>
</dbReference>
<dbReference type="InterPro" id="IPR036291">
    <property type="entry name" value="NAD(P)-bd_dom_sf"/>
</dbReference>
<evidence type="ECO:0000259" key="4">
    <source>
        <dbReference type="Pfam" id="PF03446"/>
    </source>
</evidence>
<protein>
    <submittedName>
        <fullName evidence="6">3-hydroxyisobutyrate dehydrogenase</fullName>
        <ecNumber evidence="6">1.1.1.31</ecNumber>
    </submittedName>
</protein>
<organism evidence="6 8">
    <name type="scientific">Orrella dioscoreae</name>
    <dbReference type="NCBI Taxonomy" id="1851544"/>
    <lineage>
        <taxon>Bacteria</taxon>
        <taxon>Pseudomonadati</taxon>
        <taxon>Pseudomonadota</taxon>
        <taxon>Betaproteobacteria</taxon>
        <taxon>Burkholderiales</taxon>
        <taxon>Alcaligenaceae</taxon>
        <taxon>Orrella</taxon>
    </lineage>
</organism>
<evidence type="ECO:0000313" key="8">
    <source>
        <dbReference type="Proteomes" id="UP000078558"/>
    </source>
</evidence>
<evidence type="ECO:0000256" key="2">
    <source>
        <dbReference type="ARBA" id="ARBA00023027"/>
    </source>
</evidence>
<dbReference type="STRING" id="1851544.ODI_03367"/>
<dbReference type="SUPFAM" id="SSF48179">
    <property type="entry name" value="6-phosphogluconate dehydrogenase C-terminal domain-like"/>
    <property type="match status" value="1"/>
</dbReference>
<dbReference type="Pfam" id="PF03446">
    <property type="entry name" value="NAD_binding_2"/>
    <property type="match status" value="1"/>
</dbReference>
<feature type="active site" evidence="3">
    <location>
        <position position="179"/>
    </location>
</feature>
<dbReference type="GO" id="GO:0051287">
    <property type="term" value="F:NAD binding"/>
    <property type="evidence" value="ECO:0007669"/>
    <property type="project" value="InterPro"/>
</dbReference>
<dbReference type="GO" id="GO:0050661">
    <property type="term" value="F:NADP binding"/>
    <property type="evidence" value="ECO:0007669"/>
    <property type="project" value="InterPro"/>
</dbReference>
<dbReference type="RefSeq" id="WP_067752237.1">
    <property type="nucleotide sequence ID" value="NZ_LT907988.1"/>
</dbReference>
<accession>A0A1C3K0L1</accession>
<sequence length="297" mass="30291">MTQALNAAGQRAGVIGLGNMGGGMALSLHRAGFAVTGFDPSPAAREALAASGMALVDSIAALVAASDVIVLSLPTSDIVEKVVLGEDGILAHARHPVILLDTSTADPTSTVRIAQALAGSPISFVDGPVSGGPKAAHSGNMTMLLGGDEAVLARLAPALDVMTGKRVRVGPVGAGHSAKLLNNLLCGVHLVAAGEAMRIARGAGLDPEEILKGINAGSGRSGVTEVNYPTWILNDAFNSGFTMKLMRKDLRLAAGLIERAGAGAPLSAEALRLWRESAGDVADSDDFNCIVNYEEKQ</sequence>
<keyword evidence="1 6" id="KW-0560">Oxidoreductase</keyword>
<dbReference type="InterPro" id="IPR013328">
    <property type="entry name" value="6PGD_dom2"/>
</dbReference>
<dbReference type="GO" id="GO:0016054">
    <property type="term" value="P:organic acid catabolic process"/>
    <property type="evidence" value="ECO:0007669"/>
    <property type="project" value="UniProtKB-ARBA"/>
</dbReference>
<feature type="domain" description="3-hydroxyisobutyrate dehydrogenase-like NAD-binding" evidence="5">
    <location>
        <begin position="173"/>
        <end position="292"/>
    </location>
</feature>
<dbReference type="SUPFAM" id="SSF51735">
    <property type="entry name" value="NAD(P)-binding Rossmann-fold domains"/>
    <property type="match status" value="1"/>
</dbReference>